<feature type="domain" description="Sporulation stage II protein D amidase enhancer LytB N-terminal" evidence="1">
    <location>
        <begin position="67"/>
        <end position="172"/>
    </location>
</feature>
<accession>A0ABD5IXA8</accession>
<comment type="caution">
    <text evidence="3">The sequence shown here is derived from an EMBL/GenBank/DDBJ whole genome shotgun (WGS) entry which is preliminary data.</text>
</comment>
<evidence type="ECO:0000313" key="4">
    <source>
        <dbReference type="Proteomes" id="UP001213979"/>
    </source>
</evidence>
<dbReference type="NCBIfam" id="TIGR02870">
    <property type="entry name" value="spore_II_D"/>
    <property type="match status" value="1"/>
</dbReference>
<dbReference type="Pfam" id="PF08486">
    <property type="entry name" value="SpoIID"/>
    <property type="match status" value="1"/>
</dbReference>
<dbReference type="NCBIfam" id="TIGR02669">
    <property type="entry name" value="SpoIID_LytB"/>
    <property type="match status" value="1"/>
</dbReference>
<dbReference type="Proteomes" id="UP001213979">
    <property type="component" value="Unassembled WGS sequence"/>
</dbReference>
<dbReference type="EMBL" id="JARTLI010000019">
    <property type="protein sequence ID" value="MED5052375.1"/>
    <property type="molecule type" value="Genomic_DNA"/>
</dbReference>
<sequence length="344" mass="38393">MKRVKLLIVLASLLLIVVLLIPTLLVIPFTDKVDGTLAEELRKQSISTEQEKPKGTTGPHVEVAVYRSKEKQIEHIPLEQYVIGVVAAEMPADFELEALKAQALAARTYIVKQMLNDQPISLPKGANVTDTVMHQVYYSDDELKRLWGADYNWKIKKITEAVQATEGQIVTYNNVPIEASFFSTSNGYTENSEAYWGNAFPYLKSVASPWDKDSPKFYNQTAMSVSEFEQKLGVTLPKDGSVGNLLGRTPGKRVEAVQINGKKLTGREVRERLGLKSTDFTWMRKGNEIIITTKGYGHGVGMSQYGANFMAKTGKTYDEIIKYYYRGVSISSATAFLNKLTAKK</sequence>
<dbReference type="InterPro" id="IPR051922">
    <property type="entry name" value="Bact_Sporulation_Assoc"/>
</dbReference>
<dbReference type="AlphaFoldDB" id="A0ABD5IXA8"/>
<dbReference type="EMBL" id="JAQOTG010000013">
    <property type="protein sequence ID" value="MDE8564747.1"/>
    <property type="molecule type" value="Genomic_DNA"/>
</dbReference>
<reference evidence="2 4" key="1">
    <citation type="submission" date="2023-01" db="EMBL/GenBank/DDBJ databases">
        <title>Genome-based reclassification of Anoxybacillus geothermalis as a later heterotypic synonym of Anoxybacillus rupiensis.</title>
        <authorList>
            <person name="Inan Bektas K."/>
            <person name="Canakci S."/>
            <person name="Belduz A.A."/>
            <person name="Guler H.H."/>
        </authorList>
    </citation>
    <scope>NUCLEOTIDE SEQUENCE [LARGE SCALE GENOMIC DNA]</scope>
    <source>
        <strain evidence="2 4">DSM 17127</strain>
    </source>
</reference>
<dbReference type="InterPro" id="IPR014225">
    <property type="entry name" value="Spore_II_D_firmicutes"/>
</dbReference>
<dbReference type="PANTHER" id="PTHR30032">
    <property type="entry name" value="N-ACETYLMURAMOYL-L-ALANINE AMIDASE-RELATED"/>
    <property type="match status" value="1"/>
</dbReference>
<proteinExistence type="predicted"/>
<dbReference type="PANTHER" id="PTHR30032:SF4">
    <property type="entry name" value="AMIDASE ENHANCER"/>
    <property type="match status" value="1"/>
</dbReference>
<dbReference type="Proteomes" id="UP001339962">
    <property type="component" value="Unassembled WGS sequence"/>
</dbReference>
<dbReference type="InterPro" id="IPR013693">
    <property type="entry name" value="SpoIID/LytB_N"/>
</dbReference>
<evidence type="ECO:0000259" key="1">
    <source>
        <dbReference type="Pfam" id="PF08486"/>
    </source>
</evidence>
<dbReference type="RefSeq" id="WP_066150580.1">
    <property type="nucleotide sequence ID" value="NZ_JACIDF010000007.1"/>
</dbReference>
<organism evidence="3 5">
    <name type="scientific">Anoxybacteroides rupiense</name>
    <dbReference type="NCBI Taxonomy" id="311460"/>
    <lineage>
        <taxon>Bacteria</taxon>
        <taxon>Bacillati</taxon>
        <taxon>Bacillota</taxon>
        <taxon>Bacilli</taxon>
        <taxon>Bacillales</taxon>
        <taxon>Anoxybacillaceae</taxon>
        <taxon>Anoxybacteroides</taxon>
    </lineage>
</organism>
<name>A0ABD5IXA8_9BACL</name>
<keyword evidence="4" id="KW-1185">Reference proteome</keyword>
<evidence type="ECO:0000313" key="2">
    <source>
        <dbReference type="EMBL" id="MDE8564747.1"/>
    </source>
</evidence>
<reference evidence="3 5" key="2">
    <citation type="submission" date="2023-03" db="EMBL/GenBank/DDBJ databases">
        <title>Bacillus Genome Sequencing.</title>
        <authorList>
            <person name="Dunlap C."/>
        </authorList>
    </citation>
    <scope>NUCLEOTIDE SEQUENCE [LARGE SCALE GENOMIC DNA]</scope>
    <source>
        <strain evidence="3 5">NRS-38</strain>
    </source>
</reference>
<gene>
    <name evidence="3" type="primary">spoIID</name>
    <name evidence="3" type="ORF">P9850_10960</name>
    <name evidence="2" type="ORF">PNH38_12825</name>
</gene>
<dbReference type="InterPro" id="IPR013486">
    <property type="entry name" value="SpoIID/LytB"/>
</dbReference>
<evidence type="ECO:0000313" key="3">
    <source>
        <dbReference type="EMBL" id="MED5052375.1"/>
    </source>
</evidence>
<protein>
    <submittedName>
        <fullName evidence="3">Stage II sporulation protein D</fullName>
    </submittedName>
</protein>
<evidence type="ECO:0000313" key="5">
    <source>
        <dbReference type="Proteomes" id="UP001339962"/>
    </source>
</evidence>